<protein>
    <submittedName>
        <fullName evidence="2">Uncharacterized protein</fullName>
    </submittedName>
</protein>
<evidence type="ECO:0000313" key="3">
    <source>
        <dbReference type="Proteomes" id="UP000001542"/>
    </source>
</evidence>
<proteinExistence type="predicted"/>
<keyword evidence="1" id="KW-1133">Transmembrane helix</keyword>
<reference evidence="2" key="2">
    <citation type="journal article" date="2007" name="Science">
        <title>Draft genome sequence of the sexually transmitted pathogen Trichomonas vaginalis.</title>
        <authorList>
            <person name="Carlton J.M."/>
            <person name="Hirt R.P."/>
            <person name="Silva J.C."/>
            <person name="Delcher A.L."/>
            <person name="Schatz M."/>
            <person name="Zhao Q."/>
            <person name="Wortman J.R."/>
            <person name="Bidwell S.L."/>
            <person name="Alsmark U.C.M."/>
            <person name="Besteiro S."/>
            <person name="Sicheritz-Ponten T."/>
            <person name="Noel C.J."/>
            <person name="Dacks J.B."/>
            <person name="Foster P.G."/>
            <person name="Simillion C."/>
            <person name="Van de Peer Y."/>
            <person name="Miranda-Saavedra D."/>
            <person name="Barton G.J."/>
            <person name="Westrop G.D."/>
            <person name="Mueller S."/>
            <person name="Dessi D."/>
            <person name="Fiori P.L."/>
            <person name="Ren Q."/>
            <person name="Paulsen I."/>
            <person name="Zhang H."/>
            <person name="Bastida-Corcuera F.D."/>
            <person name="Simoes-Barbosa A."/>
            <person name="Brown M.T."/>
            <person name="Hayes R.D."/>
            <person name="Mukherjee M."/>
            <person name="Okumura C.Y."/>
            <person name="Schneider R."/>
            <person name="Smith A.J."/>
            <person name="Vanacova S."/>
            <person name="Villalvazo M."/>
            <person name="Haas B.J."/>
            <person name="Pertea M."/>
            <person name="Feldblyum T.V."/>
            <person name="Utterback T.R."/>
            <person name="Shu C.L."/>
            <person name="Osoegawa K."/>
            <person name="de Jong P.J."/>
            <person name="Hrdy I."/>
            <person name="Horvathova L."/>
            <person name="Zubacova Z."/>
            <person name="Dolezal P."/>
            <person name="Malik S.B."/>
            <person name="Logsdon J.M. Jr."/>
            <person name="Henze K."/>
            <person name="Gupta A."/>
            <person name="Wang C.C."/>
            <person name="Dunne R.L."/>
            <person name="Upcroft J.A."/>
            <person name="Upcroft P."/>
            <person name="White O."/>
            <person name="Salzberg S.L."/>
            <person name="Tang P."/>
            <person name="Chiu C.-H."/>
            <person name="Lee Y.-S."/>
            <person name="Embley T.M."/>
            <person name="Coombs G.H."/>
            <person name="Mottram J.C."/>
            <person name="Tachezy J."/>
            <person name="Fraser-Liggett C.M."/>
            <person name="Johnson P.J."/>
        </authorList>
    </citation>
    <scope>NUCLEOTIDE SEQUENCE [LARGE SCALE GENOMIC DNA]</scope>
    <source>
        <strain evidence="2">G3</strain>
    </source>
</reference>
<evidence type="ECO:0000313" key="2">
    <source>
        <dbReference type="EMBL" id="EAY06482.1"/>
    </source>
</evidence>
<dbReference type="AlphaFoldDB" id="A2ELF5"/>
<keyword evidence="1" id="KW-0472">Membrane</keyword>
<feature type="transmembrane region" description="Helical" evidence="1">
    <location>
        <begin position="6"/>
        <end position="26"/>
    </location>
</feature>
<dbReference type="InParanoid" id="A2ELF5"/>
<sequence>MPLLKHIGQIVLWAMPTVVTYFMVCYSPTLTSKLIGTAVTDFLTNICYGILFSWKFIDYDSWFIGFILVLLVIIYIIKAHQANLFLIQLIDSPTKKDFRKTILQYVGNAPQITISAQYTQSANSSAQNSRLPSPINFDYSTWQDVTPYPVICNSDNLRVTTTPNIYLTNSAKSALDSKISELQANAKPHTRYKASISCPDCVDYFTSDTSGHTSTLIVVLRSKFMIGLYYVSFFIGYRLWYECLFFSETKDMKVQLFKCIGTDSDNLRARCNEIDRSAQKCFQLYYTNSNRNPY</sequence>
<dbReference type="Proteomes" id="UP000001542">
    <property type="component" value="Unassembled WGS sequence"/>
</dbReference>
<dbReference type="EMBL" id="DS113422">
    <property type="protein sequence ID" value="EAY06482.1"/>
    <property type="molecule type" value="Genomic_DNA"/>
</dbReference>
<accession>A2ELF5</accession>
<dbReference type="KEGG" id="tva:4764356"/>
<name>A2ELF5_TRIV3</name>
<dbReference type="VEuPathDB" id="TrichDB:TVAGG3_0005530"/>
<feature type="transmembrane region" description="Helical" evidence="1">
    <location>
        <begin position="224"/>
        <end position="241"/>
    </location>
</feature>
<dbReference type="RefSeq" id="XP_001318705.1">
    <property type="nucleotide sequence ID" value="XM_001318670.1"/>
</dbReference>
<feature type="transmembrane region" description="Helical" evidence="1">
    <location>
        <begin position="63"/>
        <end position="90"/>
    </location>
</feature>
<organism evidence="2 3">
    <name type="scientific">Trichomonas vaginalis (strain ATCC PRA-98 / G3)</name>
    <dbReference type="NCBI Taxonomy" id="412133"/>
    <lineage>
        <taxon>Eukaryota</taxon>
        <taxon>Metamonada</taxon>
        <taxon>Parabasalia</taxon>
        <taxon>Trichomonadida</taxon>
        <taxon>Trichomonadidae</taxon>
        <taxon>Trichomonas</taxon>
    </lineage>
</organism>
<dbReference type="VEuPathDB" id="TrichDB:TVAG_257200"/>
<keyword evidence="3" id="KW-1185">Reference proteome</keyword>
<evidence type="ECO:0000256" key="1">
    <source>
        <dbReference type="SAM" id="Phobius"/>
    </source>
</evidence>
<feature type="transmembrane region" description="Helical" evidence="1">
    <location>
        <begin position="38"/>
        <end position="57"/>
    </location>
</feature>
<keyword evidence="1" id="KW-0812">Transmembrane</keyword>
<reference evidence="2" key="1">
    <citation type="submission" date="2006-10" db="EMBL/GenBank/DDBJ databases">
        <authorList>
            <person name="Amadeo P."/>
            <person name="Zhao Q."/>
            <person name="Wortman J."/>
            <person name="Fraser-Liggett C."/>
            <person name="Carlton J."/>
        </authorList>
    </citation>
    <scope>NUCLEOTIDE SEQUENCE</scope>
    <source>
        <strain evidence="2">G3</strain>
    </source>
</reference>
<gene>
    <name evidence="2" type="ORF">TVAG_257200</name>
</gene>